<gene>
    <name evidence="2" type="ORF">LTRI10_LOCUS45197</name>
</gene>
<dbReference type="EMBL" id="OZ034821">
    <property type="protein sequence ID" value="CAL1405411.1"/>
    <property type="molecule type" value="Genomic_DNA"/>
</dbReference>
<evidence type="ECO:0000313" key="2">
    <source>
        <dbReference type="EMBL" id="CAL1405411.1"/>
    </source>
</evidence>
<evidence type="ECO:0000256" key="1">
    <source>
        <dbReference type="SAM" id="MobiDB-lite"/>
    </source>
</evidence>
<organism evidence="2 3">
    <name type="scientific">Linum trigynum</name>
    <dbReference type="NCBI Taxonomy" id="586398"/>
    <lineage>
        <taxon>Eukaryota</taxon>
        <taxon>Viridiplantae</taxon>
        <taxon>Streptophyta</taxon>
        <taxon>Embryophyta</taxon>
        <taxon>Tracheophyta</taxon>
        <taxon>Spermatophyta</taxon>
        <taxon>Magnoliopsida</taxon>
        <taxon>eudicotyledons</taxon>
        <taxon>Gunneridae</taxon>
        <taxon>Pentapetalae</taxon>
        <taxon>rosids</taxon>
        <taxon>fabids</taxon>
        <taxon>Malpighiales</taxon>
        <taxon>Linaceae</taxon>
        <taxon>Linum</taxon>
    </lineage>
</organism>
<dbReference type="Pfam" id="PF06101">
    <property type="entry name" value="Vps62"/>
    <property type="match status" value="1"/>
</dbReference>
<dbReference type="PANTHER" id="PTHR48152:SF3">
    <property type="entry name" value="DUF946 FAMILY PROTEIN (DUF946)"/>
    <property type="match status" value="1"/>
</dbReference>
<feature type="region of interest" description="Disordered" evidence="1">
    <location>
        <begin position="59"/>
        <end position="80"/>
    </location>
</feature>
<dbReference type="PANTHER" id="PTHR48152">
    <property type="entry name" value="F1C9.34 PROTEIN"/>
    <property type="match status" value="1"/>
</dbReference>
<evidence type="ECO:0000313" key="3">
    <source>
        <dbReference type="Proteomes" id="UP001497516"/>
    </source>
</evidence>
<reference evidence="2 3" key="1">
    <citation type="submission" date="2024-04" db="EMBL/GenBank/DDBJ databases">
        <authorList>
            <person name="Fracassetti M."/>
        </authorList>
    </citation>
    <scope>NUCLEOTIDE SEQUENCE [LARGE SCALE GENOMIC DNA]</scope>
</reference>
<feature type="region of interest" description="Disordered" evidence="1">
    <location>
        <begin position="658"/>
        <end position="678"/>
    </location>
</feature>
<dbReference type="InterPro" id="IPR009291">
    <property type="entry name" value="Vps62"/>
</dbReference>
<keyword evidence="3" id="KW-1185">Reference proteome</keyword>
<name>A0AAV2G449_9ROSI</name>
<accession>A0AAV2G449</accession>
<proteinExistence type="predicted"/>
<dbReference type="Proteomes" id="UP001497516">
    <property type="component" value="Chromosome 8"/>
</dbReference>
<dbReference type="AlphaFoldDB" id="A0AAV2G449"/>
<sequence length="678" mass="72017">MSAAAVVMVPHHSPPLNILPPLSSSSAAPAPAQGSHHLRASPAFHFLLHSLPAEAAAAAAGGGKETLSRPPKMDSSSGRRQCGGGAALLSQYHHHHLLLLLLCFSLLSLSSSSAAAAAAMEKAASIPLPVRTSFKLPSSIPSPWPSVDGGFASGAIDLGGGLHVFQTASFTKIWSTQQGGPDNLGASFFEPTQLPPDFHMLGTHSQPNANPNAHGWILAGKDAAGDGGALKPPVDYTLVWTSSDTEKINQQGIAYFWLPVPPDGYRAVGHVITTSPDKPPLEKVRCVRSDLTDQCQADAWLWGPGPADAGDPDLTGFNVFNLRPGDGSAAGVSVGTFIAQSSGLPGDHPTLVACLKNQNSVDGSTSSMPNLKQVEELFKRYAPWVSLHPDEEFLPSSVDWFFSNGSLLYEKGKESNPTPIDPIGSNLPQGGSNDGAYWLDLPVDGSAKERVKKGQLAGVQVYLHAKPASGGTFTDLAVWVFYPFNGPGRAKVEFIKSIKLGKLGEHVGDWEHVTLRISNFNGLLQSVYFSQHSSGSWVGSADLEYRGGSRPVAYASLHGHAMYPRPGLVMLGSKDIGIRDDTATGGMVVDTAAGFTVVAAEYLGKDGVVEPPWLNYMREWGPKIDYDVDKELAKVRKLLPGTLKKEFDKMVRNLPKEVLGEEGPTGPKVKASWNGDEA</sequence>
<protein>
    <submittedName>
        <fullName evidence="2">Uncharacterized protein</fullName>
    </submittedName>
</protein>